<organism evidence="1 2">
    <name type="scientific">Streptomyces alfalfae</name>
    <dbReference type="NCBI Taxonomy" id="1642299"/>
    <lineage>
        <taxon>Bacteria</taxon>
        <taxon>Bacillati</taxon>
        <taxon>Actinomycetota</taxon>
        <taxon>Actinomycetes</taxon>
        <taxon>Kitasatosporales</taxon>
        <taxon>Streptomycetaceae</taxon>
        <taxon>Streptomyces</taxon>
    </lineage>
</organism>
<evidence type="ECO:0000313" key="2">
    <source>
        <dbReference type="Proteomes" id="UP000187191"/>
    </source>
</evidence>
<proteinExistence type="predicted"/>
<evidence type="ECO:0000313" key="1">
    <source>
        <dbReference type="EMBL" id="APY87506.1"/>
    </source>
</evidence>
<reference evidence="1 2" key="1">
    <citation type="submission" date="2016-05" db="EMBL/GenBank/DDBJ databases">
        <authorList>
            <person name="Gu J."/>
        </authorList>
    </citation>
    <scope>NUCLEOTIDE SEQUENCE [LARGE SCALE GENOMIC DNA]</scope>
    <source>
        <strain evidence="1 2">ACCC40021</strain>
    </source>
</reference>
<gene>
    <name evidence="1" type="ORF">A7J05_18860</name>
</gene>
<dbReference type="Proteomes" id="UP000187191">
    <property type="component" value="Chromosome"/>
</dbReference>
<sequence>MITVVRSQSCRSAVSPSRRAFRHGGHGTVEGICGQRGECAIPGPCWLTVSPSRRVWLHPSHQAGNPKARAT</sequence>
<name>A0ABM6GV62_9ACTN</name>
<protein>
    <submittedName>
        <fullName evidence="1">Uncharacterized protein</fullName>
    </submittedName>
</protein>
<keyword evidence="2" id="KW-1185">Reference proteome</keyword>
<dbReference type="EMBL" id="CP015588">
    <property type="protein sequence ID" value="APY87506.1"/>
    <property type="molecule type" value="Genomic_DNA"/>
</dbReference>
<accession>A0ABM6GV62</accession>